<dbReference type="GO" id="GO:0008477">
    <property type="term" value="F:purine nucleosidase activity"/>
    <property type="evidence" value="ECO:0007669"/>
    <property type="project" value="TreeGrafter"/>
</dbReference>
<dbReference type="RefSeq" id="WP_115732514.1">
    <property type="nucleotide sequence ID" value="NZ_BAAAVY010000034.1"/>
</dbReference>
<dbReference type="SUPFAM" id="SSF53590">
    <property type="entry name" value="Nucleoside hydrolase"/>
    <property type="match status" value="1"/>
</dbReference>
<dbReference type="InterPro" id="IPR001910">
    <property type="entry name" value="Inosine/uridine_hydrolase_dom"/>
</dbReference>
<name>A0A380WNM0_AMIAI</name>
<dbReference type="GO" id="GO:0006152">
    <property type="term" value="P:purine nucleoside catabolic process"/>
    <property type="evidence" value="ECO:0007669"/>
    <property type="project" value="TreeGrafter"/>
</dbReference>
<proteinExistence type="predicted"/>
<protein>
    <submittedName>
        <fullName evidence="4">Pyrimidine-specific ribonucleoside hydrolase rihA</fullName>
        <ecNumber evidence="4">3.2.-.-</ecNumber>
    </submittedName>
</protein>
<keyword evidence="2 4" id="KW-0326">Glycosidase</keyword>
<sequence>MAHLVEVLIDVDTGVDDALALSFAALHPDINLRAVTCVAGNASLDNVYRNTRTVLSIAGAGHVPVARGASRPLIAAPRDAAHVHGHNGLAGLELDVPEEGGSDIHAVELMRQQILASPTPPTLIALAPLTNVALLVRMYPEVAARLERIVFMGGSASIGNATPVAEFNSWADPEAAAIVVDSGIPTVMYGLDVFYSAAVSEDDVAALERSSRPVAQLCAKLFRHMAVKDSDQKRIPAGTIAALGDAGTVCAVVDPAGLTTHRFPVSVCTDGSRSRGQTIVDRRSHRGESELSGASLGQPVDVALAVDGARLAQLFRRTILGSSGR</sequence>
<dbReference type="EMBL" id="UFSM01000001">
    <property type="protein sequence ID" value="SUU90537.1"/>
    <property type="molecule type" value="Genomic_DNA"/>
</dbReference>
<dbReference type="Gene3D" id="3.90.245.10">
    <property type="entry name" value="Ribonucleoside hydrolase-like"/>
    <property type="match status" value="1"/>
</dbReference>
<dbReference type="Pfam" id="PF01156">
    <property type="entry name" value="IU_nuc_hydro"/>
    <property type="match status" value="1"/>
</dbReference>
<evidence type="ECO:0000313" key="4">
    <source>
        <dbReference type="EMBL" id="SUU90537.1"/>
    </source>
</evidence>
<evidence type="ECO:0000256" key="2">
    <source>
        <dbReference type="ARBA" id="ARBA00023295"/>
    </source>
</evidence>
<organism evidence="4 5">
    <name type="scientific">Aminobacter aminovorans</name>
    <name type="common">Chelatobacter heintzii</name>
    <dbReference type="NCBI Taxonomy" id="83263"/>
    <lineage>
        <taxon>Bacteria</taxon>
        <taxon>Pseudomonadati</taxon>
        <taxon>Pseudomonadota</taxon>
        <taxon>Alphaproteobacteria</taxon>
        <taxon>Hyphomicrobiales</taxon>
        <taxon>Phyllobacteriaceae</taxon>
        <taxon>Aminobacter</taxon>
    </lineage>
</organism>
<dbReference type="EC" id="3.2.-.-" evidence="4"/>
<feature type="domain" description="Inosine/uridine-preferring nucleoside hydrolase" evidence="3">
    <location>
        <begin position="7"/>
        <end position="311"/>
    </location>
</feature>
<accession>A0A380WNM0</accession>
<evidence type="ECO:0000313" key="5">
    <source>
        <dbReference type="Proteomes" id="UP000254701"/>
    </source>
</evidence>
<dbReference type="AlphaFoldDB" id="A0A380WNM0"/>
<reference evidence="4 5" key="1">
    <citation type="submission" date="2018-06" db="EMBL/GenBank/DDBJ databases">
        <authorList>
            <consortium name="Pathogen Informatics"/>
            <person name="Doyle S."/>
        </authorList>
    </citation>
    <scope>NUCLEOTIDE SEQUENCE [LARGE SCALE GENOMIC DNA]</scope>
    <source>
        <strain evidence="4 5">NCTC10684</strain>
    </source>
</reference>
<keyword evidence="1 4" id="KW-0378">Hydrolase</keyword>
<dbReference type="GO" id="GO:0005829">
    <property type="term" value="C:cytosol"/>
    <property type="evidence" value="ECO:0007669"/>
    <property type="project" value="TreeGrafter"/>
</dbReference>
<evidence type="ECO:0000259" key="3">
    <source>
        <dbReference type="Pfam" id="PF01156"/>
    </source>
</evidence>
<dbReference type="PANTHER" id="PTHR12304:SF4">
    <property type="entry name" value="URIDINE NUCLEOSIDASE"/>
    <property type="match status" value="1"/>
</dbReference>
<dbReference type="PANTHER" id="PTHR12304">
    <property type="entry name" value="INOSINE-URIDINE PREFERRING NUCLEOSIDE HYDROLASE"/>
    <property type="match status" value="1"/>
</dbReference>
<evidence type="ECO:0000256" key="1">
    <source>
        <dbReference type="ARBA" id="ARBA00022801"/>
    </source>
</evidence>
<dbReference type="InterPro" id="IPR036452">
    <property type="entry name" value="Ribo_hydro-like"/>
</dbReference>
<dbReference type="InterPro" id="IPR023186">
    <property type="entry name" value="IUNH"/>
</dbReference>
<gene>
    <name evidence="4" type="primary">rihA_3</name>
    <name evidence="4" type="ORF">NCTC10684_03795</name>
</gene>
<dbReference type="Proteomes" id="UP000254701">
    <property type="component" value="Unassembled WGS sequence"/>
</dbReference>
<dbReference type="OrthoDB" id="9797882at2"/>